<dbReference type="OrthoDB" id="9770779at2"/>
<feature type="transmembrane region" description="Helical" evidence="7">
    <location>
        <begin position="55"/>
        <end position="73"/>
    </location>
</feature>
<keyword evidence="4 7" id="KW-0812">Transmembrane</keyword>
<organism evidence="8 9">
    <name type="scientific">Rugamonas rubra</name>
    <dbReference type="NCBI Taxonomy" id="758825"/>
    <lineage>
        <taxon>Bacteria</taxon>
        <taxon>Pseudomonadati</taxon>
        <taxon>Pseudomonadota</taxon>
        <taxon>Betaproteobacteria</taxon>
        <taxon>Burkholderiales</taxon>
        <taxon>Oxalobacteraceae</taxon>
        <taxon>Telluria group</taxon>
        <taxon>Rugamonas</taxon>
    </lineage>
</organism>
<feature type="transmembrane region" description="Helical" evidence="7">
    <location>
        <begin position="221"/>
        <end position="241"/>
    </location>
</feature>
<dbReference type="InterPro" id="IPR052049">
    <property type="entry name" value="Electron_transfer_protein"/>
</dbReference>
<protein>
    <submittedName>
        <fullName evidence="8">Tetrathionate reductase subunit C</fullName>
    </submittedName>
</protein>
<dbReference type="PANTHER" id="PTHR34856">
    <property type="entry name" value="PROTEIN NRFD"/>
    <property type="match status" value="1"/>
</dbReference>
<feature type="transmembrane region" description="Helical" evidence="7">
    <location>
        <begin position="188"/>
        <end position="209"/>
    </location>
</feature>
<dbReference type="PANTHER" id="PTHR34856:SF2">
    <property type="entry name" value="PROTEIN NRFD"/>
    <property type="match status" value="1"/>
</dbReference>
<evidence type="ECO:0000256" key="3">
    <source>
        <dbReference type="ARBA" id="ARBA00022475"/>
    </source>
</evidence>
<feature type="transmembrane region" description="Helical" evidence="7">
    <location>
        <begin position="93"/>
        <end position="116"/>
    </location>
</feature>
<reference evidence="8 9" key="1">
    <citation type="submission" date="2016-10" db="EMBL/GenBank/DDBJ databases">
        <authorList>
            <person name="de Groot N.N."/>
        </authorList>
    </citation>
    <scope>NUCLEOTIDE SEQUENCE [LARGE SCALE GENOMIC DNA]</scope>
    <source>
        <strain evidence="8 9">ATCC 43154</strain>
    </source>
</reference>
<feature type="transmembrane region" description="Helical" evidence="7">
    <location>
        <begin position="20"/>
        <end position="43"/>
    </location>
</feature>
<dbReference type="Proteomes" id="UP000199470">
    <property type="component" value="Unassembled WGS sequence"/>
</dbReference>
<comment type="similarity">
    <text evidence="2">Belongs to the NrfD family.</text>
</comment>
<name>A0A1I4T5K3_9BURK</name>
<dbReference type="STRING" id="758825.SAMN02982985_05084"/>
<dbReference type="EMBL" id="FOTW01000029">
    <property type="protein sequence ID" value="SFM72024.1"/>
    <property type="molecule type" value="Genomic_DNA"/>
</dbReference>
<feature type="transmembrane region" description="Helical" evidence="7">
    <location>
        <begin position="261"/>
        <end position="281"/>
    </location>
</feature>
<proteinExistence type="inferred from homology"/>
<keyword evidence="3" id="KW-1003">Cell membrane</keyword>
<comment type="subcellular location">
    <subcellularLocation>
        <location evidence="1">Cell membrane</location>
        <topology evidence="1">Multi-pass membrane protein</topology>
    </subcellularLocation>
</comment>
<evidence type="ECO:0000313" key="9">
    <source>
        <dbReference type="Proteomes" id="UP000199470"/>
    </source>
</evidence>
<evidence type="ECO:0000313" key="8">
    <source>
        <dbReference type="EMBL" id="SFM72024.1"/>
    </source>
</evidence>
<evidence type="ECO:0000256" key="2">
    <source>
        <dbReference type="ARBA" id="ARBA00008929"/>
    </source>
</evidence>
<sequence>MDSHITEVLNVTREASWLPWAVQYFFLIGLSYASFMLTLPYFVFGRAHLERLGRLSLLAALACGVAAPVALLADLHGPGRFYHFYLYFQPRSWMAWGSFFIPLYLGGLLLYAWLALRPDLAAWGASGRAGARWYRLAGRGGRASRGALAGAAALTMCGVLALALYTGMEVAVVRARPLWHTPFLPAQFVATAAVGALGLALLFNRYLGAPDRRLELALNRALALSLALVLALGGGWLYVSLSGLSPVHSAAFNQVAGAPAWQFSAVWAVLATVAPMALAVWRPANSGLFNGIVALHSAWMMRWTIFIGGQAIPKTGAGLYDYQLPLGSDGLLGIAGTLGLWLVLLIVMLDYLPWAGAKRVRPDPADPVAPVGTAAIH</sequence>
<gene>
    <name evidence="8" type="ORF">SAMN02982985_05084</name>
</gene>
<dbReference type="GO" id="GO:0005886">
    <property type="term" value="C:plasma membrane"/>
    <property type="evidence" value="ECO:0007669"/>
    <property type="project" value="UniProtKB-SubCell"/>
</dbReference>
<dbReference type="RefSeq" id="WP_093390490.1">
    <property type="nucleotide sequence ID" value="NZ_FOTW01000029.1"/>
</dbReference>
<evidence type="ECO:0000256" key="7">
    <source>
        <dbReference type="SAM" id="Phobius"/>
    </source>
</evidence>
<dbReference type="Gene3D" id="1.20.1630.10">
    <property type="entry name" value="Formate dehydrogenase/DMSO reductase domain"/>
    <property type="match status" value="1"/>
</dbReference>
<feature type="transmembrane region" description="Helical" evidence="7">
    <location>
        <begin position="288"/>
        <end position="312"/>
    </location>
</feature>
<evidence type="ECO:0000256" key="4">
    <source>
        <dbReference type="ARBA" id="ARBA00022692"/>
    </source>
</evidence>
<dbReference type="InterPro" id="IPR005614">
    <property type="entry name" value="NrfD-like"/>
</dbReference>
<keyword evidence="5 7" id="KW-1133">Transmembrane helix</keyword>
<evidence type="ECO:0000256" key="6">
    <source>
        <dbReference type="ARBA" id="ARBA00023136"/>
    </source>
</evidence>
<accession>A0A1I4T5K3</accession>
<evidence type="ECO:0000256" key="5">
    <source>
        <dbReference type="ARBA" id="ARBA00022989"/>
    </source>
</evidence>
<dbReference type="AlphaFoldDB" id="A0A1I4T5K3"/>
<evidence type="ECO:0000256" key="1">
    <source>
        <dbReference type="ARBA" id="ARBA00004651"/>
    </source>
</evidence>
<keyword evidence="6 7" id="KW-0472">Membrane</keyword>
<feature type="transmembrane region" description="Helical" evidence="7">
    <location>
        <begin position="332"/>
        <end position="352"/>
    </location>
</feature>
<keyword evidence="9" id="KW-1185">Reference proteome</keyword>
<dbReference type="Pfam" id="PF03916">
    <property type="entry name" value="NrfD"/>
    <property type="match status" value="1"/>
</dbReference>
<feature type="transmembrane region" description="Helical" evidence="7">
    <location>
        <begin position="147"/>
        <end position="168"/>
    </location>
</feature>